<protein>
    <submittedName>
        <fullName evidence="4">CUB and sushi domain-containing protein 3</fullName>
    </submittedName>
</protein>
<evidence type="ECO:0000256" key="2">
    <source>
        <dbReference type="PROSITE-ProRule" id="PRU00059"/>
    </source>
</evidence>
<dbReference type="GO" id="GO:0004252">
    <property type="term" value="F:serine-type endopeptidase activity"/>
    <property type="evidence" value="ECO:0007669"/>
    <property type="project" value="TreeGrafter"/>
</dbReference>
<evidence type="ECO:0000313" key="4">
    <source>
        <dbReference type="EMBL" id="ODM87766.1"/>
    </source>
</evidence>
<dbReference type="Pfam" id="PF00431">
    <property type="entry name" value="CUB"/>
    <property type="match status" value="1"/>
</dbReference>
<dbReference type="PROSITE" id="PS01180">
    <property type="entry name" value="CUB"/>
    <property type="match status" value="1"/>
</dbReference>
<dbReference type="STRING" id="48709.A0A1D2M466"/>
<proteinExistence type="predicted"/>
<dbReference type="OrthoDB" id="8294694at2759"/>
<dbReference type="InterPro" id="IPR035914">
    <property type="entry name" value="Sperma_CUB_dom_sf"/>
</dbReference>
<dbReference type="SUPFAM" id="SSF49854">
    <property type="entry name" value="Spermadhesin, CUB domain"/>
    <property type="match status" value="1"/>
</dbReference>
<dbReference type="InterPro" id="IPR000859">
    <property type="entry name" value="CUB_dom"/>
</dbReference>
<name>A0A1D2M466_ORCCI</name>
<evidence type="ECO:0000259" key="3">
    <source>
        <dbReference type="PROSITE" id="PS01180"/>
    </source>
</evidence>
<dbReference type="CDD" id="cd00041">
    <property type="entry name" value="CUB"/>
    <property type="match status" value="1"/>
</dbReference>
<dbReference type="Gene3D" id="2.60.120.290">
    <property type="entry name" value="Spermadhesin, CUB domain"/>
    <property type="match status" value="1"/>
</dbReference>
<dbReference type="GO" id="GO:0005615">
    <property type="term" value="C:extracellular space"/>
    <property type="evidence" value="ECO:0007669"/>
    <property type="project" value="TreeGrafter"/>
</dbReference>
<comment type="caution">
    <text evidence="4">The sequence shown here is derived from an EMBL/GenBank/DDBJ whole genome shotgun (WGS) entry which is preliminary data.</text>
</comment>
<dbReference type="PANTHER" id="PTHR24255:SF31">
    <property type="entry name" value="CUBILIN-LIKE PROTEIN"/>
    <property type="match status" value="1"/>
</dbReference>
<evidence type="ECO:0000313" key="5">
    <source>
        <dbReference type="Proteomes" id="UP000094527"/>
    </source>
</evidence>
<keyword evidence="1" id="KW-1015">Disulfide bond</keyword>
<accession>A0A1D2M466</accession>
<dbReference type="PANTHER" id="PTHR24255">
    <property type="entry name" value="COMPLEMENT COMPONENT 1, S SUBCOMPONENT-RELATED"/>
    <property type="match status" value="1"/>
</dbReference>
<keyword evidence="5" id="KW-1185">Reference proteome</keyword>
<sequence>MRWVFIIEFGKGNNTDVIVEGDNCGGVIIGERGVLKYKIGVDYLNNERCVWLLNSPNSTNITLKLLKDGFESCCDYLLVNTIDPKTGTLRNDTVPINRSNRTRTFEESMLVIVFRSDSSTRGKGFALQFSSGGNDPNPEYSYKLRHRADPYGTIDFPSDDWGNGESANNEILVIASSLKIGADDDPFTMPTNMSWSSGVFKKDNESCEYGSITFYTTPEPDGWLTRERFPNSNDTTSCTDTVTVAPKKNICSTIYSAFLVIYKPTAAVQNNNETIFRFTYEKSAGCGGIFIGNGEISYKEDGKYANTEKVCSQYNVHITRRELFEDCCDYITVSSVDAFNGVQSQAAVITSDNRTALIKGPVAIVTFSSDSSVTGSGFRLSFRAETQVPYDPPFSYHLVHQNQPRKNEFSYQVEPNQVVVVAFSPESHRQIYYSSGNTQLNLASFRPQVNETCFSDSLLVYDVYGRKERALGLSKAFNASDVVSDQSFITQNAAQNCTAFVDSQFDPCENMADCGDSPPNGAYFRTNTTSFVAVYSSVNVTSSLRFRGFILTSETN</sequence>
<organism evidence="4 5">
    <name type="scientific">Orchesella cincta</name>
    <name type="common">Springtail</name>
    <name type="synonym">Podura cincta</name>
    <dbReference type="NCBI Taxonomy" id="48709"/>
    <lineage>
        <taxon>Eukaryota</taxon>
        <taxon>Metazoa</taxon>
        <taxon>Ecdysozoa</taxon>
        <taxon>Arthropoda</taxon>
        <taxon>Hexapoda</taxon>
        <taxon>Collembola</taxon>
        <taxon>Entomobryomorpha</taxon>
        <taxon>Entomobryoidea</taxon>
        <taxon>Orchesellidae</taxon>
        <taxon>Orchesellinae</taxon>
        <taxon>Orchesella</taxon>
    </lineage>
</organism>
<dbReference type="SMART" id="SM00042">
    <property type="entry name" value="CUB"/>
    <property type="match status" value="2"/>
</dbReference>
<reference evidence="4 5" key="1">
    <citation type="journal article" date="2016" name="Genome Biol. Evol.">
        <title>Gene Family Evolution Reflects Adaptation to Soil Environmental Stressors in the Genome of the Collembolan Orchesella cincta.</title>
        <authorList>
            <person name="Faddeeva-Vakhrusheva A."/>
            <person name="Derks M.F."/>
            <person name="Anvar S.Y."/>
            <person name="Agamennone V."/>
            <person name="Suring W."/>
            <person name="Smit S."/>
            <person name="van Straalen N.M."/>
            <person name="Roelofs D."/>
        </authorList>
    </citation>
    <scope>NUCLEOTIDE SEQUENCE [LARGE SCALE GENOMIC DNA]</scope>
    <source>
        <tissue evidence="4">Mixed pool</tissue>
    </source>
</reference>
<dbReference type="AlphaFoldDB" id="A0A1D2M466"/>
<dbReference type="Proteomes" id="UP000094527">
    <property type="component" value="Unassembled WGS sequence"/>
</dbReference>
<dbReference type="EMBL" id="LJIJ01004721">
    <property type="protein sequence ID" value="ODM87766.1"/>
    <property type="molecule type" value="Genomic_DNA"/>
</dbReference>
<comment type="caution">
    <text evidence="2">Lacks conserved residue(s) required for the propagation of feature annotation.</text>
</comment>
<gene>
    <name evidence="4" type="ORF">Ocin01_18916</name>
</gene>
<evidence type="ECO:0000256" key="1">
    <source>
        <dbReference type="ARBA" id="ARBA00023157"/>
    </source>
</evidence>
<feature type="domain" description="CUB" evidence="3">
    <location>
        <begin position="24"/>
        <end position="132"/>
    </location>
</feature>